<dbReference type="EMBL" id="BMQM01000011">
    <property type="protein sequence ID" value="GGR58155.1"/>
    <property type="molecule type" value="Genomic_DNA"/>
</dbReference>
<evidence type="ECO:0000259" key="1">
    <source>
        <dbReference type="PROSITE" id="PS51549"/>
    </source>
</evidence>
<keyword evidence="3" id="KW-1185">Reference proteome</keyword>
<accession>A0ABQ2RQM2</accession>
<dbReference type="InterPro" id="IPR019545">
    <property type="entry name" value="DM13_domain"/>
</dbReference>
<gene>
    <name evidence="2" type="ORF">GCM10008959_19890</name>
</gene>
<name>A0ABQ2RQM2_9DEIO</name>
<proteinExistence type="predicted"/>
<reference evidence="3" key="1">
    <citation type="journal article" date="2019" name="Int. J. Syst. Evol. Microbiol.">
        <title>The Global Catalogue of Microorganisms (GCM) 10K type strain sequencing project: providing services to taxonomists for standard genome sequencing and annotation.</title>
        <authorList>
            <consortium name="The Broad Institute Genomics Platform"/>
            <consortium name="The Broad Institute Genome Sequencing Center for Infectious Disease"/>
            <person name="Wu L."/>
            <person name="Ma J."/>
        </authorList>
    </citation>
    <scope>NUCLEOTIDE SEQUENCE [LARGE SCALE GENOMIC DNA]</scope>
    <source>
        <strain evidence="3">JCM 31404</strain>
    </source>
</reference>
<dbReference type="RefSeq" id="WP_189064831.1">
    <property type="nucleotide sequence ID" value="NZ_BMQM01000011.1"/>
</dbReference>
<feature type="domain" description="DM13" evidence="1">
    <location>
        <begin position="89"/>
        <end position="201"/>
    </location>
</feature>
<protein>
    <recommendedName>
        <fullName evidence="1">DM13 domain-containing protein</fullName>
    </recommendedName>
</protein>
<organism evidence="2 3">
    <name type="scientific">Deinococcus seoulensis</name>
    <dbReference type="NCBI Taxonomy" id="1837379"/>
    <lineage>
        <taxon>Bacteria</taxon>
        <taxon>Thermotogati</taxon>
        <taxon>Deinococcota</taxon>
        <taxon>Deinococci</taxon>
        <taxon>Deinococcales</taxon>
        <taxon>Deinococcaceae</taxon>
        <taxon>Deinococcus</taxon>
    </lineage>
</organism>
<dbReference type="Proteomes" id="UP000634308">
    <property type="component" value="Unassembled WGS sequence"/>
</dbReference>
<sequence length="201" mass="20998">MTRTAQTRTAQTRTALTATAQATAVQTLLRPAGFTPVHRAALLSLALLGSTLIAPPVLAQGAAQPGHTMTGAAGSMTGSAMKEGTAKAGAIKTTLTGSFRALHAPTTGTVTLARNAQGRWTLTIRNLKTEPAPDLKVWLLAAKTVKDTPELRNEKYIDLGEIATTGTRTFLLPATFTPEQAGSVVLWCDQFSVAFAAATLK</sequence>
<evidence type="ECO:0000313" key="2">
    <source>
        <dbReference type="EMBL" id="GGR58155.1"/>
    </source>
</evidence>
<comment type="caution">
    <text evidence="2">The sequence shown here is derived from an EMBL/GenBank/DDBJ whole genome shotgun (WGS) entry which is preliminary data.</text>
</comment>
<dbReference type="PROSITE" id="PS51549">
    <property type="entry name" value="DM13"/>
    <property type="match status" value="1"/>
</dbReference>
<evidence type="ECO:0000313" key="3">
    <source>
        <dbReference type="Proteomes" id="UP000634308"/>
    </source>
</evidence>
<dbReference type="Pfam" id="PF10517">
    <property type="entry name" value="DM13"/>
    <property type="match status" value="1"/>
</dbReference>